<evidence type="ECO:0000256" key="5">
    <source>
        <dbReference type="ARBA" id="ARBA00022705"/>
    </source>
</evidence>
<comment type="similarity">
    <text evidence="2">Belongs to the ATP-dependent DNA ligase family.</text>
</comment>
<keyword evidence="6" id="KW-0227">DNA damage</keyword>
<sequence length="462" mass="53823">MVKQSWTIWELSMDYNERLLDSLEGLVDDLRQTNTASVKTNVLLSYPECKKLLWWTYNPFKKFGVTKNGILKFRDSHETVEDLPEDYSIYDLFRDLCSRKLTGHNALHKCVAFLDKYSAYQDTLLSILDKGLKQGVNVANINAAYFTVLKKNLIPQFSITRAKNFFEYQKKLDFKKDTWLKSRKLDGVRCETFVDGKGDCKTYSREGNEFTTLQVIKNAVKQSKIRNMVLVGEIFLIGEDGNEDFQKVVGDVKKKDYTIPEPHYALYDYVTWDEHNSAKGTRPFLERLSQLEKDLKTMKYPHIFMLEQTKVESMDELMKDFEEANNNGWEGLVIHKNVGYVGIKTNVVLKIKSFSDAEYQILGVETGPFTYYFDSLDNQGKPIKKRKVENMVTNLIIEHKGFRVSVGSGYTIEDRKKWFKNPKLIIGKWATIKYFEETTNKLGDISLRFPTVKTFYDKKRDI</sequence>
<dbReference type="GO" id="GO:0005524">
    <property type="term" value="F:ATP binding"/>
    <property type="evidence" value="ECO:0007669"/>
    <property type="project" value="InterPro"/>
</dbReference>
<dbReference type="InterPro" id="IPR050326">
    <property type="entry name" value="NAD_dep_DNA_ligaseB"/>
</dbReference>
<dbReference type="GO" id="GO:0006260">
    <property type="term" value="P:DNA replication"/>
    <property type="evidence" value="ECO:0007669"/>
    <property type="project" value="UniProtKB-KW"/>
</dbReference>
<proteinExistence type="inferred from homology"/>
<dbReference type="GO" id="GO:0006281">
    <property type="term" value="P:DNA repair"/>
    <property type="evidence" value="ECO:0007669"/>
    <property type="project" value="UniProtKB-KW"/>
</dbReference>
<dbReference type="PANTHER" id="PTHR47810">
    <property type="entry name" value="DNA LIGASE"/>
    <property type="match status" value="1"/>
</dbReference>
<dbReference type="GO" id="GO:0003910">
    <property type="term" value="F:DNA ligase (ATP) activity"/>
    <property type="evidence" value="ECO:0007669"/>
    <property type="project" value="InterPro"/>
</dbReference>
<feature type="domain" description="DNA ligase OB-like" evidence="9">
    <location>
        <begin position="386"/>
        <end position="454"/>
    </location>
</feature>
<dbReference type="EMBL" id="BK016230">
    <property type="protein sequence ID" value="DAG03403.1"/>
    <property type="molecule type" value="Genomic_DNA"/>
</dbReference>
<evidence type="ECO:0000256" key="2">
    <source>
        <dbReference type="ARBA" id="ARBA00007572"/>
    </source>
</evidence>
<evidence type="ECO:0000256" key="7">
    <source>
        <dbReference type="ARBA" id="ARBA00023204"/>
    </source>
</evidence>
<dbReference type="SUPFAM" id="SSF56091">
    <property type="entry name" value="DNA ligase/mRNA capping enzyme, catalytic domain"/>
    <property type="match status" value="1"/>
</dbReference>
<dbReference type="InterPro" id="IPR012340">
    <property type="entry name" value="NA-bd_OB-fold"/>
</dbReference>
<protein>
    <recommendedName>
        <fullName evidence="3">DNA ligase</fullName>
    </recommendedName>
</protein>
<dbReference type="SUPFAM" id="SSF50249">
    <property type="entry name" value="Nucleic acid-binding proteins"/>
    <property type="match status" value="1"/>
</dbReference>
<dbReference type="InterPro" id="IPR029319">
    <property type="entry name" value="DNA_ligase_OB"/>
</dbReference>
<evidence type="ECO:0000256" key="4">
    <source>
        <dbReference type="ARBA" id="ARBA00022598"/>
    </source>
</evidence>
<organism evidence="10">
    <name type="scientific">Ackermannviridae sp. ctUml7</name>
    <dbReference type="NCBI Taxonomy" id="2825753"/>
    <lineage>
        <taxon>Viruses</taxon>
        <taxon>Duplodnaviria</taxon>
        <taxon>Heunggongvirae</taxon>
        <taxon>Uroviricota</taxon>
        <taxon>Caudoviricetes</taxon>
        <taxon>Pantevenvirales</taxon>
        <taxon>Ackermannviridae</taxon>
    </lineage>
</organism>
<dbReference type="GO" id="GO:0006310">
    <property type="term" value="P:DNA recombination"/>
    <property type="evidence" value="ECO:0007669"/>
    <property type="project" value="InterPro"/>
</dbReference>
<dbReference type="Gene3D" id="3.30.470.30">
    <property type="entry name" value="DNA ligase/mRNA capping enzyme"/>
    <property type="match status" value="1"/>
</dbReference>
<evidence type="ECO:0000259" key="9">
    <source>
        <dbReference type="Pfam" id="PF14743"/>
    </source>
</evidence>
<evidence type="ECO:0000256" key="6">
    <source>
        <dbReference type="ARBA" id="ARBA00022763"/>
    </source>
</evidence>
<accession>A0A8S5V9T7</accession>
<dbReference type="Gene3D" id="2.40.50.140">
    <property type="entry name" value="Nucleic acid-binding proteins"/>
    <property type="match status" value="1"/>
</dbReference>
<evidence type="ECO:0000256" key="3">
    <source>
        <dbReference type="ARBA" id="ARBA00013308"/>
    </source>
</evidence>
<reference evidence="10" key="1">
    <citation type="journal article" date="2021" name="Proc. Natl. Acad. Sci. U.S.A.">
        <title>A Catalog of Tens of Thousands of Viruses from Human Metagenomes Reveals Hidden Associations with Chronic Diseases.</title>
        <authorList>
            <person name="Tisza M.J."/>
            <person name="Buck C.B."/>
        </authorList>
    </citation>
    <scope>NUCLEOTIDE SEQUENCE</scope>
    <source>
        <strain evidence="10">CtUml7</strain>
    </source>
</reference>
<keyword evidence="4 10" id="KW-0436">Ligase</keyword>
<name>A0A8S5V9T7_9CAUD</name>
<evidence type="ECO:0000256" key="1">
    <source>
        <dbReference type="ARBA" id="ARBA00001968"/>
    </source>
</evidence>
<dbReference type="InterPro" id="IPR012310">
    <property type="entry name" value="DNA_ligase_ATP-dep_cent"/>
</dbReference>
<evidence type="ECO:0000259" key="8">
    <source>
        <dbReference type="Pfam" id="PF01068"/>
    </source>
</evidence>
<feature type="domain" description="ATP-dependent DNA ligase family profile" evidence="8">
    <location>
        <begin position="168"/>
        <end position="337"/>
    </location>
</feature>
<dbReference type="Pfam" id="PF01068">
    <property type="entry name" value="DNA_ligase_A_M"/>
    <property type="match status" value="1"/>
</dbReference>
<dbReference type="Pfam" id="PF14743">
    <property type="entry name" value="DNA_ligase_OB_2"/>
    <property type="match status" value="1"/>
</dbReference>
<evidence type="ECO:0000313" key="10">
    <source>
        <dbReference type="EMBL" id="DAG03403.1"/>
    </source>
</evidence>
<dbReference type="PANTHER" id="PTHR47810:SF1">
    <property type="entry name" value="DNA LIGASE B"/>
    <property type="match status" value="1"/>
</dbReference>
<comment type="cofactor">
    <cofactor evidence="1">
        <name>a divalent metal cation</name>
        <dbReference type="ChEBI" id="CHEBI:60240"/>
    </cofactor>
</comment>
<keyword evidence="7" id="KW-0234">DNA repair</keyword>
<keyword evidence="5" id="KW-0235">DNA replication</keyword>